<sequence>MKLDGLLMKKFDELGPNMTEYNDILMELNVSKQAWYQTFTGNHMRMLLKKANIFERLTAMTKSDRLKNLIKALCMLKVIQDYTEARYLTEEEIARLKIDVDNLKNHMKDLFGRFQCDSKVPHSDSSRRRICRNS</sequence>
<keyword evidence="1" id="KW-1185">Reference proteome</keyword>
<dbReference type="Proteomes" id="UP000887577">
    <property type="component" value="Unplaced"/>
</dbReference>
<dbReference type="AlphaFoldDB" id="A0A914YF85"/>
<evidence type="ECO:0000313" key="1">
    <source>
        <dbReference type="Proteomes" id="UP000887577"/>
    </source>
</evidence>
<evidence type="ECO:0000313" key="2">
    <source>
        <dbReference type="WBParaSite" id="PSU_v2.g16038.t1"/>
    </source>
</evidence>
<organism evidence="1 2">
    <name type="scientific">Panagrolaimus superbus</name>
    <dbReference type="NCBI Taxonomy" id="310955"/>
    <lineage>
        <taxon>Eukaryota</taxon>
        <taxon>Metazoa</taxon>
        <taxon>Ecdysozoa</taxon>
        <taxon>Nematoda</taxon>
        <taxon>Chromadorea</taxon>
        <taxon>Rhabditida</taxon>
        <taxon>Tylenchina</taxon>
        <taxon>Panagrolaimomorpha</taxon>
        <taxon>Panagrolaimoidea</taxon>
        <taxon>Panagrolaimidae</taxon>
        <taxon>Panagrolaimus</taxon>
    </lineage>
</organism>
<reference evidence="2" key="1">
    <citation type="submission" date="2022-11" db="UniProtKB">
        <authorList>
            <consortium name="WormBaseParasite"/>
        </authorList>
    </citation>
    <scope>IDENTIFICATION</scope>
</reference>
<accession>A0A914YF85</accession>
<name>A0A914YF85_9BILA</name>
<proteinExistence type="predicted"/>
<dbReference type="WBParaSite" id="PSU_v2.g16038.t1">
    <property type="protein sequence ID" value="PSU_v2.g16038.t1"/>
    <property type="gene ID" value="PSU_v2.g16038"/>
</dbReference>
<protein>
    <submittedName>
        <fullName evidence="2">Uncharacterized protein</fullName>
    </submittedName>
</protein>